<evidence type="ECO:0000256" key="1">
    <source>
        <dbReference type="PROSITE-ProRule" id="PRU00169"/>
    </source>
</evidence>
<feature type="modified residue" description="4-aspartylphosphate" evidence="1">
    <location>
        <position position="53"/>
    </location>
</feature>
<feature type="domain" description="Response regulatory" evidence="2">
    <location>
        <begin position="4"/>
        <end position="120"/>
    </location>
</feature>
<comment type="caution">
    <text evidence="3">The sequence shown here is derived from an EMBL/GenBank/DDBJ whole genome shotgun (WGS) entry which is preliminary data.</text>
</comment>
<dbReference type="Pfam" id="PF00072">
    <property type="entry name" value="Response_reg"/>
    <property type="match status" value="1"/>
</dbReference>
<protein>
    <submittedName>
        <fullName evidence="3">Response regulator</fullName>
    </submittedName>
</protein>
<gene>
    <name evidence="3" type="ORF">CRD36_12805</name>
</gene>
<evidence type="ECO:0000313" key="4">
    <source>
        <dbReference type="Proteomes" id="UP000229730"/>
    </source>
</evidence>
<keyword evidence="4" id="KW-1185">Reference proteome</keyword>
<dbReference type="InParanoid" id="A0A2G4YRJ3"/>
<dbReference type="AlphaFoldDB" id="A0A2G4YRJ3"/>
<dbReference type="InterPro" id="IPR001789">
    <property type="entry name" value="Sig_transdc_resp-reg_receiver"/>
</dbReference>
<evidence type="ECO:0000259" key="2">
    <source>
        <dbReference type="PROSITE" id="PS50110"/>
    </source>
</evidence>
<dbReference type="InterPro" id="IPR052048">
    <property type="entry name" value="ST_Response_Regulator"/>
</dbReference>
<name>A0A2G4YRJ3_9PROT</name>
<dbReference type="OrthoDB" id="9800897at2"/>
<dbReference type="RefSeq" id="WP_099473886.1">
    <property type="nucleotide sequence ID" value="NZ_CAXBMK010000002.1"/>
</dbReference>
<dbReference type="GO" id="GO:0000160">
    <property type="term" value="P:phosphorelay signal transduction system"/>
    <property type="evidence" value="ECO:0007669"/>
    <property type="project" value="InterPro"/>
</dbReference>
<dbReference type="PANTHER" id="PTHR43228:SF1">
    <property type="entry name" value="TWO-COMPONENT RESPONSE REGULATOR ARR22"/>
    <property type="match status" value="1"/>
</dbReference>
<dbReference type="SMART" id="SM00448">
    <property type="entry name" value="REC"/>
    <property type="match status" value="1"/>
</dbReference>
<evidence type="ECO:0000313" key="3">
    <source>
        <dbReference type="EMBL" id="PHZ84076.1"/>
    </source>
</evidence>
<dbReference type="InterPro" id="IPR011006">
    <property type="entry name" value="CheY-like_superfamily"/>
</dbReference>
<dbReference type="Proteomes" id="UP000229730">
    <property type="component" value="Unassembled WGS sequence"/>
</dbReference>
<dbReference type="EMBL" id="PDEM01000025">
    <property type="protein sequence ID" value="PHZ84076.1"/>
    <property type="molecule type" value="Genomic_DNA"/>
</dbReference>
<dbReference type="SUPFAM" id="SSF52172">
    <property type="entry name" value="CheY-like"/>
    <property type="match status" value="1"/>
</dbReference>
<dbReference type="PANTHER" id="PTHR43228">
    <property type="entry name" value="TWO-COMPONENT RESPONSE REGULATOR"/>
    <property type="match status" value="1"/>
</dbReference>
<organism evidence="3 4">
    <name type="scientific">Paremcibacter congregatus</name>
    <dbReference type="NCBI Taxonomy" id="2043170"/>
    <lineage>
        <taxon>Bacteria</taxon>
        <taxon>Pseudomonadati</taxon>
        <taxon>Pseudomonadota</taxon>
        <taxon>Alphaproteobacteria</taxon>
        <taxon>Emcibacterales</taxon>
        <taxon>Emcibacteraceae</taxon>
        <taxon>Paremcibacter</taxon>
    </lineage>
</organism>
<sequence length="121" mass="13310">MSRTALTIDDSKTMRDMVSFTLKNAGFEVMEAENGQLGLDQVSNGKFDVIITDINMPIMDGLTFTREARKLSQARTTPILILTTESDSNIKNEGRSAGATGWIVKPFNPEKLLQVVEKVCG</sequence>
<dbReference type="PROSITE" id="PS50110">
    <property type="entry name" value="RESPONSE_REGULATORY"/>
    <property type="match status" value="1"/>
</dbReference>
<keyword evidence="1" id="KW-0597">Phosphoprotein</keyword>
<accession>A0A2G4YRJ3</accession>
<proteinExistence type="predicted"/>
<dbReference type="Gene3D" id="3.40.50.2300">
    <property type="match status" value="1"/>
</dbReference>
<reference evidence="3 4" key="1">
    <citation type="submission" date="2017-10" db="EMBL/GenBank/DDBJ databases">
        <title>Frigbacter circumglobatus gen. nov. sp. nov., isolated from sediment cultured in situ.</title>
        <authorList>
            <person name="Zhao Z."/>
        </authorList>
    </citation>
    <scope>NUCLEOTIDE SEQUENCE [LARGE SCALE GENOMIC DNA]</scope>
    <source>
        <strain evidence="3 4">ZYL</strain>
    </source>
</reference>